<gene>
    <name evidence="6" type="ORF">TIFTF001_021411</name>
</gene>
<dbReference type="Proteomes" id="UP001187192">
    <property type="component" value="Unassembled WGS sequence"/>
</dbReference>
<dbReference type="Gene3D" id="3.40.1090.10">
    <property type="entry name" value="Cytosolic phospholipase A2 catalytic domain"/>
    <property type="match status" value="1"/>
</dbReference>
<protein>
    <recommendedName>
        <fullName evidence="5">PNPLA domain-containing protein</fullName>
    </recommendedName>
</protein>
<feature type="domain" description="PNPLA" evidence="5">
    <location>
        <begin position="1"/>
        <end position="129"/>
    </location>
</feature>
<dbReference type="PROSITE" id="PS51635">
    <property type="entry name" value="PNPLA"/>
    <property type="match status" value="1"/>
</dbReference>
<evidence type="ECO:0000256" key="3">
    <source>
        <dbReference type="ARBA" id="ARBA00023098"/>
    </source>
</evidence>
<dbReference type="GO" id="GO:0016042">
    <property type="term" value="P:lipid catabolic process"/>
    <property type="evidence" value="ECO:0007669"/>
    <property type="project" value="UniProtKB-KW"/>
</dbReference>
<dbReference type="GO" id="GO:0047372">
    <property type="term" value="F:monoacylglycerol lipase activity"/>
    <property type="evidence" value="ECO:0007669"/>
    <property type="project" value="TreeGrafter"/>
</dbReference>
<name>A0AA88AUW6_FICCA</name>
<evidence type="ECO:0000256" key="2">
    <source>
        <dbReference type="ARBA" id="ARBA00022963"/>
    </source>
</evidence>
<sequence>MKEREKLDGPEARIADYFDVIGGTSTGGIVTAMLTTPADDQYGRPIPAKDIIKFYFEEGPEIFSKEARLATQRTSRWKEPSSLFGKVVSQIKMAGAWALSRMTELKYNGNHLRTKIKEFCRDTLLTNTH</sequence>
<dbReference type="AlphaFoldDB" id="A0AA88AUW6"/>
<dbReference type="InterPro" id="IPR002641">
    <property type="entry name" value="PNPLA_dom"/>
</dbReference>
<organism evidence="6 7">
    <name type="scientific">Ficus carica</name>
    <name type="common">Common fig</name>
    <dbReference type="NCBI Taxonomy" id="3494"/>
    <lineage>
        <taxon>Eukaryota</taxon>
        <taxon>Viridiplantae</taxon>
        <taxon>Streptophyta</taxon>
        <taxon>Embryophyta</taxon>
        <taxon>Tracheophyta</taxon>
        <taxon>Spermatophyta</taxon>
        <taxon>Magnoliopsida</taxon>
        <taxon>eudicotyledons</taxon>
        <taxon>Gunneridae</taxon>
        <taxon>Pentapetalae</taxon>
        <taxon>rosids</taxon>
        <taxon>fabids</taxon>
        <taxon>Rosales</taxon>
        <taxon>Moraceae</taxon>
        <taxon>Ficeae</taxon>
        <taxon>Ficus</taxon>
    </lineage>
</organism>
<dbReference type="InterPro" id="IPR016035">
    <property type="entry name" value="Acyl_Trfase/lysoPLipase"/>
</dbReference>
<dbReference type="EMBL" id="BTGU01000041">
    <property type="protein sequence ID" value="GMN52261.1"/>
    <property type="molecule type" value="Genomic_DNA"/>
</dbReference>
<evidence type="ECO:0000259" key="5">
    <source>
        <dbReference type="PROSITE" id="PS51635"/>
    </source>
</evidence>
<reference evidence="6" key="1">
    <citation type="submission" date="2023-07" db="EMBL/GenBank/DDBJ databases">
        <title>draft genome sequence of fig (Ficus carica).</title>
        <authorList>
            <person name="Takahashi T."/>
            <person name="Nishimura K."/>
        </authorList>
    </citation>
    <scope>NUCLEOTIDE SEQUENCE</scope>
</reference>
<proteinExistence type="inferred from homology"/>
<keyword evidence="3" id="KW-0443">Lipid metabolism</keyword>
<dbReference type="GO" id="GO:0004620">
    <property type="term" value="F:phospholipase activity"/>
    <property type="evidence" value="ECO:0007669"/>
    <property type="project" value="TreeGrafter"/>
</dbReference>
<evidence type="ECO:0000256" key="4">
    <source>
        <dbReference type="PROSITE-ProRule" id="PRU01161"/>
    </source>
</evidence>
<keyword evidence="2" id="KW-0442">Lipid degradation</keyword>
<comment type="caution">
    <text evidence="4">Lacks conserved residue(s) required for the propagation of feature annotation.</text>
</comment>
<keyword evidence="7" id="KW-1185">Reference proteome</keyword>
<evidence type="ECO:0000313" key="6">
    <source>
        <dbReference type="EMBL" id="GMN52261.1"/>
    </source>
</evidence>
<comment type="caution">
    <text evidence="6">The sequence shown here is derived from an EMBL/GenBank/DDBJ whole genome shotgun (WGS) entry which is preliminary data.</text>
</comment>
<dbReference type="PANTHER" id="PTHR32176:SF103">
    <property type="entry name" value="OS08G0376550 PROTEIN"/>
    <property type="match status" value="1"/>
</dbReference>
<evidence type="ECO:0000313" key="7">
    <source>
        <dbReference type="Proteomes" id="UP001187192"/>
    </source>
</evidence>
<feature type="short sequence motif" description="GXSXG" evidence="4">
    <location>
        <begin position="23"/>
        <end position="27"/>
    </location>
</feature>
<dbReference type="SUPFAM" id="SSF52151">
    <property type="entry name" value="FabD/lysophospholipase-like"/>
    <property type="match status" value="1"/>
</dbReference>
<accession>A0AA88AUW6</accession>
<dbReference type="PANTHER" id="PTHR32176">
    <property type="entry name" value="XYLOSE ISOMERASE"/>
    <property type="match status" value="1"/>
</dbReference>
<comment type="similarity">
    <text evidence="1">Belongs to the patatin family.</text>
</comment>
<evidence type="ECO:0000256" key="1">
    <source>
        <dbReference type="ARBA" id="ARBA00010240"/>
    </source>
</evidence>